<dbReference type="EMBL" id="JH711580">
    <property type="protein sequence ID" value="EIW80085.1"/>
    <property type="molecule type" value="Genomic_DNA"/>
</dbReference>
<keyword evidence="1" id="KW-0175">Coiled coil</keyword>
<dbReference type="OrthoDB" id="3035480at2759"/>
<feature type="region of interest" description="Disordered" evidence="2">
    <location>
        <begin position="193"/>
        <end position="217"/>
    </location>
</feature>
<evidence type="ECO:0000313" key="3">
    <source>
        <dbReference type="EMBL" id="EIW80085.1"/>
    </source>
</evidence>
<evidence type="ECO:0000256" key="2">
    <source>
        <dbReference type="SAM" id="MobiDB-lite"/>
    </source>
</evidence>
<evidence type="ECO:0000313" key="4">
    <source>
        <dbReference type="Proteomes" id="UP000053558"/>
    </source>
</evidence>
<sequence>MRYQWNEGRDAESLREKGIEIEDLSIKFERGRNAARPSVSGYFRKYRASSEPGPKLGVAGDVWVDLSQHELYARTSREWVKWPGVNIPNADTKATWSEFEAHLLKYPVGSLGCSIPQSSVRYLWCNAQGVHWWTLDEISADRDKLLEGDPALRDNGRWILKRLVGDTETLVDSPGHTQDQDDDATAKRPIEAEVDESHSAQDPSTSRAPAKKKQRVARSSIINASRVLSAADEANPEESLERISGYIDALQSKLREARQQATKYETMYNDLNKHVDTLEEALVESRESARKHEQAAKDAQDRFSAIASARQQAAQILKRKS</sequence>
<accession>A0A5M3MN04</accession>
<feature type="coiled-coil region" evidence="1">
    <location>
        <begin position="240"/>
        <end position="302"/>
    </location>
</feature>
<dbReference type="GeneID" id="19203440"/>
<dbReference type="AlphaFoldDB" id="A0A5M3MN04"/>
<keyword evidence="4" id="KW-1185">Reference proteome</keyword>
<proteinExistence type="predicted"/>
<dbReference type="Proteomes" id="UP000053558">
    <property type="component" value="Unassembled WGS sequence"/>
</dbReference>
<dbReference type="RefSeq" id="XP_007770364.1">
    <property type="nucleotide sequence ID" value="XM_007772174.1"/>
</dbReference>
<reference evidence="4" key="1">
    <citation type="journal article" date="2012" name="Science">
        <title>The Paleozoic origin of enzymatic lignin decomposition reconstructed from 31 fungal genomes.</title>
        <authorList>
            <person name="Floudas D."/>
            <person name="Binder M."/>
            <person name="Riley R."/>
            <person name="Barry K."/>
            <person name="Blanchette R.A."/>
            <person name="Henrissat B."/>
            <person name="Martinez A.T."/>
            <person name="Otillar R."/>
            <person name="Spatafora J.W."/>
            <person name="Yadav J.S."/>
            <person name="Aerts A."/>
            <person name="Benoit I."/>
            <person name="Boyd A."/>
            <person name="Carlson A."/>
            <person name="Copeland A."/>
            <person name="Coutinho P.M."/>
            <person name="de Vries R.P."/>
            <person name="Ferreira P."/>
            <person name="Findley K."/>
            <person name="Foster B."/>
            <person name="Gaskell J."/>
            <person name="Glotzer D."/>
            <person name="Gorecki P."/>
            <person name="Heitman J."/>
            <person name="Hesse C."/>
            <person name="Hori C."/>
            <person name="Igarashi K."/>
            <person name="Jurgens J.A."/>
            <person name="Kallen N."/>
            <person name="Kersten P."/>
            <person name="Kohler A."/>
            <person name="Kuees U."/>
            <person name="Kumar T.K.A."/>
            <person name="Kuo A."/>
            <person name="LaButti K."/>
            <person name="Larrondo L.F."/>
            <person name="Lindquist E."/>
            <person name="Ling A."/>
            <person name="Lombard V."/>
            <person name="Lucas S."/>
            <person name="Lundell T."/>
            <person name="Martin R."/>
            <person name="McLaughlin D.J."/>
            <person name="Morgenstern I."/>
            <person name="Morin E."/>
            <person name="Murat C."/>
            <person name="Nagy L.G."/>
            <person name="Nolan M."/>
            <person name="Ohm R.A."/>
            <person name="Patyshakuliyeva A."/>
            <person name="Rokas A."/>
            <person name="Ruiz-Duenas F.J."/>
            <person name="Sabat G."/>
            <person name="Salamov A."/>
            <person name="Samejima M."/>
            <person name="Schmutz J."/>
            <person name="Slot J.C."/>
            <person name="St John F."/>
            <person name="Stenlid J."/>
            <person name="Sun H."/>
            <person name="Sun S."/>
            <person name="Syed K."/>
            <person name="Tsang A."/>
            <person name="Wiebenga A."/>
            <person name="Young D."/>
            <person name="Pisabarro A."/>
            <person name="Eastwood D.C."/>
            <person name="Martin F."/>
            <person name="Cullen D."/>
            <person name="Grigoriev I.V."/>
            <person name="Hibbett D.S."/>
        </authorList>
    </citation>
    <scope>NUCLEOTIDE SEQUENCE [LARGE SCALE GENOMIC DNA]</scope>
    <source>
        <strain evidence="4">RWD-64-598 SS2</strain>
    </source>
</reference>
<comment type="caution">
    <text evidence="3">The sequence shown here is derived from an EMBL/GenBank/DDBJ whole genome shotgun (WGS) entry which is preliminary data.</text>
</comment>
<organism evidence="3 4">
    <name type="scientific">Coniophora puteana (strain RWD-64-598)</name>
    <name type="common">Brown rot fungus</name>
    <dbReference type="NCBI Taxonomy" id="741705"/>
    <lineage>
        <taxon>Eukaryota</taxon>
        <taxon>Fungi</taxon>
        <taxon>Dikarya</taxon>
        <taxon>Basidiomycota</taxon>
        <taxon>Agaricomycotina</taxon>
        <taxon>Agaricomycetes</taxon>
        <taxon>Agaricomycetidae</taxon>
        <taxon>Boletales</taxon>
        <taxon>Coniophorineae</taxon>
        <taxon>Coniophoraceae</taxon>
        <taxon>Coniophora</taxon>
    </lineage>
</organism>
<protein>
    <submittedName>
        <fullName evidence="3">Uncharacterized protein</fullName>
    </submittedName>
</protein>
<dbReference type="KEGG" id="cput:CONPUDRAFT_155453"/>
<evidence type="ECO:0000256" key="1">
    <source>
        <dbReference type="SAM" id="Coils"/>
    </source>
</evidence>
<name>A0A5M3MN04_CONPW</name>
<dbReference type="Gene3D" id="1.20.5.170">
    <property type="match status" value="1"/>
</dbReference>
<gene>
    <name evidence="3" type="ORF">CONPUDRAFT_155453</name>
</gene>